<dbReference type="AlphaFoldDB" id="A0A9W6LX84"/>
<dbReference type="InterPro" id="IPR036625">
    <property type="entry name" value="E3-bd_dom_sf"/>
</dbReference>
<dbReference type="InterPro" id="IPR024412">
    <property type="entry name" value="Lsr2_dim_dom"/>
</dbReference>
<organism evidence="3 4">
    <name type="scientific">Microbacterium barkeri</name>
    <dbReference type="NCBI Taxonomy" id="33917"/>
    <lineage>
        <taxon>Bacteria</taxon>
        <taxon>Bacillati</taxon>
        <taxon>Actinomycetota</taxon>
        <taxon>Actinomycetes</taxon>
        <taxon>Micrococcales</taxon>
        <taxon>Microbacteriaceae</taxon>
        <taxon>Microbacterium</taxon>
    </lineage>
</organism>
<reference evidence="3" key="2">
    <citation type="submission" date="2023-01" db="EMBL/GenBank/DDBJ databases">
        <authorList>
            <person name="Sun Q."/>
            <person name="Evtushenko L."/>
        </authorList>
    </citation>
    <scope>NUCLEOTIDE SEQUENCE</scope>
    <source>
        <strain evidence="3">VKM Ac-1020</strain>
    </source>
</reference>
<dbReference type="GO" id="GO:0003677">
    <property type="term" value="F:DNA binding"/>
    <property type="evidence" value="ECO:0007669"/>
    <property type="project" value="InterPro"/>
</dbReference>
<sequence length="119" mass="13693">MAIEKIIVMRDDLDSSEIPEGGGGEVSFAFKGQRYEMHLTTENEQKLADALRPFIEKARKVDSTKEEASHSEGGDEKPYDLRDARRWLREQGYELNQVGPLKAEFRKIYEEAHGLPPWK</sequence>
<dbReference type="Pfam" id="PF11774">
    <property type="entry name" value="Lsr2"/>
    <property type="match status" value="1"/>
</dbReference>
<keyword evidence="4" id="KW-1185">Reference proteome</keyword>
<accession>A0A9W6LX84</accession>
<name>A0A9W6LX84_9MICO</name>
<evidence type="ECO:0000259" key="2">
    <source>
        <dbReference type="Pfam" id="PF11774"/>
    </source>
</evidence>
<dbReference type="GO" id="GO:0016746">
    <property type="term" value="F:acyltransferase activity"/>
    <property type="evidence" value="ECO:0007669"/>
    <property type="project" value="InterPro"/>
</dbReference>
<dbReference type="Gene3D" id="3.30.60.230">
    <property type="entry name" value="Lsr2, dimerization domain"/>
    <property type="match status" value="1"/>
</dbReference>
<gene>
    <name evidence="3" type="ORF">GCM10017576_23320</name>
</gene>
<feature type="region of interest" description="Disordered" evidence="1">
    <location>
        <begin position="60"/>
        <end position="81"/>
    </location>
</feature>
<protein>
    <recommendedName>
        <fullName evidence="2">Lsr2 dimerization domain-containing protein</fullName>
    </recommendedName>
</protein>
<proteinExistence type="predicted"/>
<dbReference type="EMBL" id="BSEJ01000011">
    <property type="protein sequence ID" value="GLJ62202.1"/>
    <property type="molecule type" value="Genomic_DNA"/>
</dbReference>
<dbReference type="RefSeq" id="WP_271173893.1">
    <property type="nucleotide sequence ID" value="NZ_BSEJ01000011.1"/>
</dbReference>
<dbReference type="Gene3D" id="4.10.320.10">
    <property type="entry name" value="E3-binding domain"/>
    <property type="match status" value="1"/>
</dbReference>
<dbReference type="InterPro" id="IPR042261">
    <property type="entry name" value="Lsr2-like_dimerization"/>
</dbReference>
<reference evidence="3" key="1">
    <citation type="journal article" date="2014" name="Int. J. Syst. Evol. Microbiol.">
        <title>Complete genome sequence of Corynebacterium casei LMG S-19264T (=DSM 44701T), isolated from a smear-ripened cheese.</title>
        <authorList>
            <consortium name="US DOE Joint Genome Institute (JGI-PGF)"/>
            <person name="Walter F."/>
            <person name="Albersmeier A."/>
            <person name="Kalinowski J."/>
            <person name="Ruckert C."/>
        </authorList>
    </citation>
    <scope>NUCLEOTIDE SEQUENCE</scope>
    <source>
        <strain evidence="3">VKM Ac-1020</strain>
    </source>
</reference>
<dbReference type="Proteomes" id="UP001142462">
    <property type="component" value="Unassembled WGS sequence"/>
</dbReference>
<feature type="domain" description="Lsr2 dimerization" evidence="2">
    <location>
        <begin position="1"/>
        <end position="61"/>
    </location>
</feature>
<evidence type="ECO:0000313" key="4">
    <source>
        <dbReference type="Proteomes" id="UP001142462"/>
    </source>
</evidence>
<evidence type="ECO:0000313" key="3">
    <source>
        <dbReference type="EMBL" id="GLJ62202.1"/>
    </source>
</evidence>
<comment type="caution">
    <text evidence="3">The sequence shown here is derived from an EMBL/GenBank/DDBJ whole genome shotgun (WGS) entry which is preliminary data.</text>
</comment>
<evidence type="ECO:0000256" key="1">
    <source>
        <dbReference type="SAM" id="MobiDB-lite"/>
    </source>
</evidence>